<dbReference type="InterPro" id="IPR011611">
    <property type="entry name" value="PfkB_dom"/>
</dbReference>
<evidence type="ECO:0000256" key="2">
    <source>
        <dbReference type="ARBA" id="ARBA00022777"/>
    </source>
</evidence>
<sequence length="332" mass="36067">MTDIYYPLMPTVDMTVLLEQPLPIVEGQTKDTRSMVMQAGGLANTVIEAVRLGLSVLPVGQMGQDLFGDWLIEQYKEERIDTSRLHREPGFETQKVLVLADRQRAHAFVSMNRGAFGPLPDWRQDLQDSRALCLTGYHLACEDTCDQAVRMLKTAHQMGKLVFFDPGPTIAKLPPDWVCSLLPYCDYLVLTADEAAYLASGSAEEMAAALAAHGCRVVLKDGGRGCYLYRGNTGFWAPGYQVPVVDTTGAGDSFLAAFMLGVLSDLPLAATAALANGAGAAMVQKLGSGRMVPTVDEIAAVLEQRWPQAFGGRRVPQLLDGLRALFLGETRQ</sequence>
<keyword evidence="2 4" id="KW-0418">Kinase</keyword>
<evidence type="ECO:0000313" key="4">
    <source>
        <dbReference type="EMBL" id="SCJ78231.1"/>
    </source>
</evidence>
<name>A0A1C6J8C1_9FIRM</name>
<dbReference type="SUPFAM" id="SSF53613">
    <property type="entry name" value="Ribokinase-like"/>
    <property type="match status" value="1"/>
</dbReference>
<gene>
    <name evidence="4" type="primary">ydjH_6</name>
    <name evidence="4" type="ORF">SAMEA3545359_01987</name>
</gene>
<dbReference type="PANTHER" id="PTHR47826:SF1">
    <property type="entry name" value="OS03G0164700 PROTEIN"/>
    <property type="match status" value="1"/>
</dbReference>
<evidence type="ECO:0000259" key="3">
    <source>
        <dbReference type="Pfam" id="PF00294"/>
    </source>
</evidence>
<accession>A0A1C6J8C1</accession>
<dbReference type="InterPro" id="IPR029056">
    <property type="entry name" value="Ribokinase-like"/>
</dbReference>
<protein>
    <submittedName>
        <fullName evidence="4">Uncharacterized sugar kinase ydjH</fullName>
        <ecNumber evidence="4">2.7.1.-</ecNumber>
    </submittedName>
</protein>
<dbReference type="EMBL" id="FMHG01000001">
    <property type="protein sequence ID" value="SCJ78231.1"/>
    <property type="molecule type" value="Genomic_DNA"/>
</dbReference>
<organism evidence="4">
    <name type="scientific">uncultured Anaerotruncus sp</name>
    <dbReference type="NCBI Taxonomy" id="905011"/>
    <lineage>
        <taxon>Bacteria</taxon>
        <taxon>Bacillati</taxon>
        <taxon>Bacillota</taxon>
        <taxon>Clostridia</taxon>
        <taxon>Eubacteriales</taxon>
        <taxon>Oscillospiraceae</taxon>
        <taxon>Anaerotruncus</taxon>
        <taxon>environmental samples</taxon>
    </lineage>
</organism>
<dbReference type="Gene3D" id="3.40.1190.20">
    <property type="match status" value="1"/>
</dbReference>
<dbReference type="AlphaFoldDB" id="A0A1C6J8C1"/>
<feature type="domain" description="Carbohydrate kinase PfkB" evidence="3">
    <location>
        <begin position="26"/>
        <end position="294"/>
    </location>
</feature>
<dbReference type="InterPro" id="IPR002173">
    <property type="entry name" value="Carboh/pur_kinase_PfkB_CS"/>
</dbReference>
<dbReference type="GO" id="GO:0016301">
    <property type="term" value="F:kinase activity"/>
    <property type="evidence" value="ECO:0007669"/>
    <property type="project" value="UniProtKB-KW"/>
</dbReference>
<dbReference type="EC" id="2.7.1.-" evidence="4"/>
<reference evidence="4" key="1">
    <citation type="submission" date="2015-09" db="EMBL/GenBank/DDBJ databases">
        <authorList>
            <consortium name="Pathogen Informatics"/>
        </authorList>
    </citation>
    <scope>NUCLEOTIDE SEQUENCE</scope>
    <source>
        <strain evidence="4">2789STDY5834896</strain>
    </source>
</reference>
<dbReference type="Pfam" id="PF00294">
    <property type="entry name" value="PfkB"/>
    <property type="match status" value="1"/>
</dbReference>
<proteinExistence type="predicted"/>
<dbReference type="PROSITE" id="PS00584">
    <property type="entry name" value="PFKB_KINASES_2"/>
    <property type="match status" value="1"/>
</dbReference>
<keyword evidence="1 4" id="KW-0808">Transferase</keyword>
<evidence type="ECO:0000256" key="1">
    <source>
        <dbReference type="ARBA" id="ARBA00022679"/>
    </source>
</evidence>
<dbReference type="PANTHER" id="PTHR47826">
    <property type="entry name" value="OS03G0164700 PROTEIN"/>
    <property type="match status" value="1"/>
</dbReference>